<dbReference type="SUPFAM" id="SSF57567">
    <property type="entry name" value="Serine protease inhibitors"/>
    <property type="match status" value="1"/>
</dbReference>
<evidence type="ECO:0000256" key="1">
    <source>
        <dbReference type="ARBA" id="ARBA00022900"/>
    </source>
</evidence>
<accession>A0A914VU26</accession>
<dbReference type="InterPro" id="IPR036084">
    <property type="entry name" value="Ser_inhib-like_sf"/>
</dbReference>
<keyword evidence="1" id="KW-0722">Serine protease inhibitor</keyword>
<dbReference type="AlphaFoldDB" id="A0A914VU26"/>
<evidence type="ECO:0000313" key="2">
    <source>
        <dbReference type="Proteomes" id="UP000887566"/>
    </source>
</evidence>
<keyword evidence="2" id="KW-1185">Reference proteome</keyword>
<proteinExistence type="predicted"/>
<protein>
    <submittedName>
        <fullName evidence="3">EB domain-containing protein</fullName>
    </submittedName>
</protein>
<evidence type="ECO:0000313" key="3">
    <source>
        <dbReference type="WBParaSite" id="PSAMB.scaffold24034size396.g39063.t1"/>
    </source>
</evidence>
<dbReference type="Gene3D" id="2.10.25.10">
    <property type="entry name" value="Laminin"/>
    <property type="match status" value="1"/>
</dbReference>
<dbReference type="Proteomes" id="UP000887566">
    <property type="component" value="Unplaced"/>
</dbReference>
<keyword evidence="1" id="KW-0646">Protease inhibitor</keyword>
<name>A0A914VU26_9BILA</name>
<sequence>LNNLLSAVTGQCVCQDGYYADKQGTCISLQTCLEVDLGASGRKKRDLLGGLLGGGAGGIPIVGDLLGGGVNGLPILPDCSTHYLMDYLVQLELMD</sequence>
<dbReference type="GO" id="GO:0004867">
    <property type="term" value="F:serine-type endopeptidase inhibitor activity"/>
    <property type="evidence" value="ECO:0007669"/>
    <property type="project" value="UniProtKB-KW"/>
</dbReference>
<dbReference type="WBParaSite" id="PSAMB.scaffold24034size396.g39063.t1">
    <property type="protein sequence ID" value="PSAMB.scaffold24034size396.g39063.t1"/>
    <property type="gene ID" value="PSAMB.scaffold24034size396.g39063"/>
</dbReference>
<organism evidence="2 3">
    <name type="scientific">Plectus sambesii</name>
    <dbReference type="NCBI Taxonomy" id="2011161"/>
    <lineage>
        <taxon>Eukaryota</taxon>
        <taxon>Metazoa</taxon>
        <taxon>Ecdysozoa</taxon>
        <taxon>Nematoda</taxon>
        <taxon>Chromadorea</taxon>
        <taxon>Plectida</taxon>
        <taxon>Plectina</taxon>
        <taxon>Plectoidea</taxon>
        <taxon>Plectidae</taxon>
        <taxon>Plectus</taxon>
    </lineage>
</organism>
<reference evidence="3" key="1">
    <citation type="submission" date="2022-11" db="UniProtKB">
        <authorList>
            <consortium name="WormBaseParasite"/>
        </authorList>
    </citation>
    <scope>IDENTIFICATION</scope>
</reference>